<dbReference type="AlphaFoldDB" id="Q95KE3"/>
<name>Q95KE3_MACFA</name>
<sequence>MYHMTQQCPALDISPGEMKTCFHTKACTQMLIAAFCIIVPNCRQPECPSSGEWINRCGLSIPWKMTQPQEGMWYWPTLQHDDLDGIMLMKEARSENPHIL</sequence>
<reference evidence="1" key="1">
    <citation type="submission" date="2001-06" db="EMBL/GenBank/DDBJ databases">
        <title>Isolation of full-length cDNA clones from macaque brain cDNA libraries.</title>
        <authorList>
            <person name="Osada N."/>
            <person name="Hida M."/>
            <person name="Kusuda J."/>
            <person name="Tanuma R."/>
            <person name="Iseki K."/>
            <person name="Hirai M."/>
            <person name="Terao K."/>
            <person name="Suzuki Y."/>
            <person name="Sugano S."/>
            <person name="Hashimoto K."/>
        </authorList>
    </citation>
    <scope>NUCLEOTIDE SEQUENCE</scope>
    <source>
        <tissue evidence="1">Cerebellum cortex</tissue>
    </source>
</reference>
<proteinExistence type="evidence at transcript level"/>
<dbReference type="EMBL" id="AB062929">
    <property type="protein sequence ID" value="BAB60725.1"/>
    <property type="molecule type" value="mRNA"/>
</dbReference>
<accession>Q95KE3</accession>
<organism evidence="1">
    <name type="scientific">Macaca fascicularis</name>
    <name type="common">Crab-eating macaque</name>
    <name type="synonym">Cynomolgus monkey</name>
    <dbReference type="NCBI Taxonomy" id="9541"/>
    <lineage>
        <taxon>Eukaryota</taxon>
        <taxon>Metazoa</taxon>
        <taxon>Chordata</taxon>
        <taxon>Craniata</taxon>
        <taxon>Vertebrata</taxon>
        <taxon>Euteleostomi</taxon>
        <taxon>Mammalia</taxon>
        <taxon>Eutheria</taxon>
        <taxon>Euarchontoglires</taxon>
        <taxon>Primates</taxon>
        <taxon>Haplorrhini</taxon>
        <taxon>Catarrhini</taxon>
        <taxon>Cercopithecidae</taxon>
        <taxon>Cercopithecinae</taxon>
        <taxon>Macaca</taxon>
    </lineage>
</organism>
<protein>
    <submittedName>
        <fullName evidence="1">Uncharacterized protein</fullName>
    </submittedName>
</protein>
<evidence type="ECO:0000313" key="1">
    <source>
        <dbReference type="EMBL" id="BAB60725.1"/>
    </source>
</evidence>